<dbReference type="Gene3D" id="1.10.3210.50">
    <property type="match status" value="1"/>
</dbReference>
<gene>
    <name evidence="2" type="ORF">LCGC14_1867680</name>
</gene>
<comment type="caution">
    <text evidence="2">The sequence shown here is derived from an EMBL/GenBank/DDBJ whole genome shotgun (WGS) entry which is preliminary data.</text>
</comment>
<dbReference type="Pfam" id="PF01966">
    <property type="entry name" value="HD"/>
    <property type="match status" value="1"/>
</dbReference>
<organism evidence="2">
    <name type="scientific">marine sediment metagenome</name>
    <dbReference type="NCBI Taxonomy" id="412755"/>
    <lineage>
        <taxon>unclassified sequences</taxon>
        <taxon>metagenomes</taxon>
        <taxon>ecological metagenomes</taxon>
    </lineage>
</organism>
<dbReference type="CDD" id="cd00077">
    <property type="entry name" value="HDc"/>
    <property type="match status" value="1"/>
</dbReference>
<feature type="domain" description="HD" evidence="1">
    <location>
        <begin position="25"/>
        <end position="132"/>
    </location>
</feature>
<dbReference type="InterPro" id="IPR006674">
    <property type="entry name" value="HD_domain"/>
</dbReference>
<dbReference type="PROSITE" id="PS51831">
    <property type="entry name" value="HD"/>
    <property type="match status" value="1"/>
</dbReference>
<dbReference type="SMART" id="SM00471">
    <property type="entry name" value="HDc"/>
    <property type="match status" value="1"/>
</dbReference>
<dbReference type="InterPro" id="IPR006675">
    <property type="entry name" value="HDIG_dom"/>
</dbReference>
<feature type="non-terminal residue" evidence="2">
    <location>
        <position position="181"/>
    </location>
</feature>
<name>A0A0F9GTX7_9ZZZZ</name>
<reference evidence="2" key="1">
    <citation type="journal article" date="2015" name="Nature">
        <title>Complex archaea that bridge the gap between prokaryotes and eukaryotes.</title>
        <authorList>
            <person name="Spang A."/>
            <person name="Saw J.H."/>
            <person name="Jorgensen S.L."/>
            <person name="Zaremba-Niedzwiedzka K."/>
            <person name="Martijn J."/>
            <person name="Lind A.E."/>
            <person name="van Eijk R."/>
            <person name="Schleper C."/>
            <person name="Guy L."/>
            <person name="Ettema T.J."/>
        </authorList>
    </citation>
    <scope>NUCLEOTIDE SEQUENCE</scope>
</reference>
<dbReference type="InterPro" id="IPR003607">
    <property type="entry name" value="HD/PDEase_dom"/>
</dbReference>
<dbReference type="AlphaFoldDB" id="A0A0F9GTX7"/>
<evidence type="ECO:0000313" key="2">
    <source>
        <dbReference type="EMBL" id="KKL94141.1"/>
    </source>
</evidence>
<sequence length="181" mass="20660">MLEKQILSLTRNYAFNNSGKDDIHGFSHTERVHKLCLRIGEDLGVNQFILRISAFLHDIGRIKERNSSLKENHADISAEMASEFLNTSNFKLPEDFKINVIHCIRAHSFSNNIVPKTLEAKILSDADKLDALGAIGLYRTIGFTIKKKGGIDQVIEHLENKILKLRDRLHLEKSREIADER</sequence>
<dbReference type="NCBIfam" id="TIGR00277">
    <property type="entry name" value="HDIG"/>
    <property type="match status" value="1"/>
</dbReference>
<evidence type="ECO:0000259" key="1">
    <source>
        <dbReference type="PROSITE" id="PS51831"/>
    </source>
</evidence>
<dbReference type="PANTHER" id="PTHR33594:SF1">
    <property type="entry name" value="HD_PDEASE DOMAIN-CONTAINING PROTEIN"/>
    <property type="match status" value="1"/>
</dbReference>
<proteinExistence type="predicted"/>
<accession>A0A0F9GTX7</accession>
<dbReference type="EMBL" id="LAZR01019002">
    <property type="protein sequence ID" value="KKL94141.1"/>
    <property type="molecule type" value="Genomic_DNA"/>
</dbReference>
<dbReference type="SUPFAM" id="SSF109604">
    <property type="entry name" value="HD-domain/PDEase-like"/>
    <property type="match status" value="1"/>
</dbReference>
<protein>
    <recommendedName>
        <fullName evidence="1">HD domain-containing protein</fullName>
    </recommendedName>
</protein>
<dbReference type="PANTHER" id="PTHR33594">
    <property type="entry name" value="SUPERFAMILY HYDROLASE, PUTATIVE (AFU_ORTHOLOGUE AFUA_1G03035)-RELATED"/>
    <property type="match status" value="1"/>
</dbReference>